<keyword evidence="9" id="KW-1185">Reference proteome</keyword>
<sequence>MDQFNITKAPTVYDAVIVGSGAGGGMAAYILTKAGAKVLMLEAGGYYDPADPKYITQLKWPYESPRRGASTPLRSGGDFDAAWGGWDIEGEPYSSKAGTEFHWFRSRMLGGRTNHWGRISLRFGPDDFRRKSLTGVGDDWPIGYEDLKPFYDKTDRLIGVFGTNLPDFPNEPDGYFLPPPKPRLHELMLQKAGKSIGVPVVPSRLSILTQPINKERGQCFYCHQCNRGCQAYADFSSSSVLVIPAVKTGNLTLQNHAMVREVLTDQRTGLATGVSYVDTVTLQEVSVRAKTVILGASTCESARLLLNSKSPRFPNGLANSSGVIGKYLNDSTGAGRSAFIPALMDRKRYNEDGVGGMHVFTPWWLDNKKLDFPRGYHIEYGGGMGMPGYGFGGGVENLNGQIPGRDGKMKPGGGYGASLKDDMRRFYGAYVGMSGRGEPVPLESNYCEIDPNGVDKYGIPTLRFHYKWSDYEVKQAKHMQDTFEEIIHAMGGIPLGRKPGPEQNYGLAAPGRIIHEVGTVRMGNDPSKSALNKFQQAHDVKNLFVVDAAPFVSQGDKNVTWTILASSMRTSEYLIDQVKQKNI</sequence>
<keyword evidence="3" id="KW-0285">Flavoprotein</keyword>
<protein>
    <submittedName>
        <fullName evidence="8">GMC family oxidoreductase</fullName>
    </submittedName>
</protein>
<evidence type="ECO:0000313" key="9">
    <source>
        <dbReference type="Proteomes" id="UP000283523"/>
    </source>
</evidence>
<keyword evidence="4" id="KW-0274">FAD</keyword>
<dbReference type="Pfam" id="PF00732">
    <property type="entry name" value="GMC_oxred_N"/>
    <property type="match status" value="1"/>
</dbReference>
<dbReference type="SUPFAM" id="SSF54373">
    <property type="entry name" value="FAD-linked reductases, C-terminal domain"/>
    <property type="match status" value="1"/>
</dbReference>
<dbReference type="GO" id="GO:0050660">
    <property type="term" value="F:flavin adenine dinucleotide binding"/>
    <property type="evidence" value="ECO:0007669"/>
    <property type="project" value="InterPro"/>
</dbReference>
<evidence type="ECO:0000256" key="4">
    <source>
        <dbReference type="ARBA" id="ARBA00022827"/>
    </source>
</evidence>
<dbReference type="PANTHER" id="PTHR42784">
    <property type="entry name" value="PYRANOSE 2-OXIDASE"/>
    <property type="match status" value="1"/>
</dbReference>
<evidence type="ECO:0000313" key="8">
    <source>
        <dbReference type="EMBL" id="RIV22550.1"/>
    </source>
</evidence>
<evidence type="ECO:0000256" key="5">
    <source>
        <dbReference type="ARBA" id="ARBA00023002"/>
    </source>
</evidence>
<dbReference type="PANTHER" id="PTHR42784:SF1">
    <property type="entry name" value="PYRANOSE 2-OXIDASE"/>
    <property type="match status" value="1"/>
</dbReference>
<gene>
    <name evidence="8" type="ORF">DYU11_16175</name>
</gene>
<organism evidence="8 9">
    <name type="scientific">Fibrisoma montanum</name>
    <dbReference type="NCBI Taxonomy" id="2305895"/>
    <lineage>
        <taxon>Bacteria</taxon>
        <taxon>Pseudomonadati</taxon>
        <taxon>Bacteroidota</taxon>
        <taxon>Cytophagia</taxon>
        <taxon>Cytophagales</taxon>
        <taxon>Spirosomataceae</taxon>
        <taxon>Fibrisoma</taxon>
    </lineage>
</organism>
<evidence type="ECO:0000259" key="6">
    <source>
        <dbReference type="Pfam" id="PF00732"/>
    </source>
</evidence>
<evidence type="ECO:0000256" key="2">
    <source>
        <dbReference type="ARBA" id="ARBA00010790"/>
    </source>
</evidence>
<keyword evidence="5" id="KW-0560">Oxidoreductase</keyword>
<dbReference type="InterPro" id="IPR036188">
    <property type="entry name" value="FAD/NAD-bd_sf"/>
</dbReference>
<proteinExistence type="inferred from homology"/>
<evidence type="ECO:0000259" key="7">
    <source>
        <dbReference type="Pfam" id="PF05199"/>
    </source>
</evidence>
<dbReference type="InterPro" id="IPR007867">
    <property type="entry name" value="GMC_OxRtase_C"/>
</dbReference>
<dbReference type="RefSeq" id="WP_119668734.1">
    <property type="nucleotide sequence ID" value="NZ_QXED01000004.1"/>
</dbReference>
<dbReference type="AlphaFoldDB" id="A0A418M8Z1"/>
<evidence type="ECO:0000256" key="3">
    <source>
        <dbReference type="ARBA" id="ARBA00022630"/>
    </source>
</evidence>
<comment type="caution">
    <text evidence="8">The sequence shown here is derived from an EMBL/GenBank/DDBJ whole genome shotgun (WGS) entry which is preliminary data.</text>
</comment>
<dbReference type="OrthoDB" id="1154541at2"/>
<name>A0A418M8Z1_9BACT</name>
<accession>A0A418M8Z1</accession>
<comment type="cofactor">
    <cofactor evidence="1">
        <name>FAD</name>
        <dbReference type="ChEBI" id="CHEBI:57692"/>
    </cofactor>
</comment>
<dbReference type="SUPFAM" id="SSF51905">
    <property type="entry name" value="FAD/NAD(P)-binding domain"/>
    <property type="match status" value="1"/>
</dbReference>
<feature type="domain" description="Glucose-methanol-choline oxidoreductase C-terminal" evidence="7">
    <location>
        <begin position="447"/>
        <end position="565"/>
    </location>
</feature>
<evidence type="ECO:0000256" key="1">
    <source>
        <dbReference type="ARBA" id="ARBA00001974"/>
    </source>
</evidence>
<dbReference type="Gene3D" id="3.50.50.60">
    <property type="entry name" value="FAD/NAD(P)-binding domain"/>
    <property type="match status" value="2"/>
</dbReference>
<dbReference type="InterPro" id="IPR051473">
    <property type="entry name" value="P2Ox-like"/>
</dbReference>
<dbReference type="GO" id="GO:0016614">
    <property type="term" value="F:oxidoreductase activity, acting on CH-OH group of donors"/>
    <property type="evidence" value="ECO:0007669"/>
    <property type="project" value="InterPro"/>
</dbReference>
<dbReference type="Pfam" id="PF05199">
    <property type="entry name" value="GMC_oxred_C"/>
    <property type="match status" value="1"/>
</dbReference>
<feature type="domain" description="Glucose-methanol-choline oxidoreductase N-terminal" evidence="6">
    <location>
        <begin position="209"/>
        <end position="308"/>
    </location>
</feature>
<dbReference type="EMBL" id="QXED01000004">
    <property type="protein sequence ID" value="RIV22550.1"/>
    <property type="molecule type" value="Genomic_DNA"/>
</dbReference>
<dbReference type="InterPro" id="IPR000172">
    <property type="entry name" value="GMC_OxRdtase_N"/>
</dbReference>
<comment type="similarity">
    <text evidence="2">Belongs to the GMC oxidoreductase family.</text>
</comment>
<reference evidence="8 9" key="1">
    <citation type="submission" date="2018-08" db="EMBL/GenBank/DDBJ databases">
        <title>Fibrisoma montanum sp. nov., isolated from Danxia mountain soil.</title>
        <authorList>
            <person name="Huang Y."/>
        </authorList>
    </citation>
    <scope>NUCLEOTIDE SEQUENCE [LARGE SCALE GENOMIC DNA]</scope>
    <source>
        <strain evidence="8 9">HYT19</strain>
    </source>
</reference>
<dbReference type="Proteomes" id="UP000283523">
    <property type="component" value="Unassembled WGS sequence"/>
</dbReference>